<dbReference type="InterPro" id="IPR013096">
    <property type="entry name" value="Cupin_2"/>
</dbReference>
<dbReference type="OrthoDB" id="9805356at2"/>
<dbReference type="SMART" id="SM00530">
    <property type="entry name" value="HTH_XRE"/>
    <property type="match status" value="1"/>
</dbReference>
<dbReference type="InterPro" id="IPR050807">
    <property type="entry name" value="TransReg_Diox_bact_type"/>
</dbReference>
<gene>
    <name evidence="3" type="ORF">BEN49_16700</name>
</gene>
<dbReference type="Gene3D" id="2.60.120.10">
    <property type="entry name" value="Jelly Rolls"/>
    <property type="match status" value="1"/>
</dbReference>
<dbReference type="InterPro" id="IPR010982">
    <property type="entry name" value="Lambda_DNA-bd_dom_sf"/>
</dbReference>
<dbReference type="GO" id="GO:0005829">
    <property type="term" value="C:cytosol"/>
    <property type="evidence" value="ECO:0007669"/>
    <property type="project" value="TreeGrafter"/>
</dbReference>
<dbReference type="PANTHER" id="PTHR46797:SF1">
    <property type="entry name" value="METHYLPHOSPHONATE SYNTHASE"/>
    <property type="match status" value="1"/>
</dbReference>
<sequence>MKHDKLSLIGVRILELRKAKKLSLRELAKRSGLSAGLLSKIENFRTVPSLSVLVEIATSLEVDVSVLVKNITGEAAAPYLLVRTHEGRPEPRDDSKGLLYKYLLSQDLLNYSLRVNEVVISPNTYRKPLSTNALELVYGLEGTVRYGFKDEEVAVGPGDTLYFDGILAHSVRNDTEQPARVLKVYLLRHTD</sequence>
<comment type="caution">
    <text evidence="3">The sequence shown here is derived from an EMBL/GenBank/DDBJ whole genome shotgun (WGS) entry which is preliminary data.</text>
</comment>
<dbReference type="Gene3D" id="1.10.260.40">
    <property type="entry name" value="lambda repressor-like DNA-binding domains"/>
    <property type="match status" value="1"/>
</dbReference>
<dbReference type="GO" id="GO:0003677">
    <property type="term" value="F:DNA binding"/>
    <property type="evidence" value="ECO:0007669"/>
    <property type="project" value="UniProtKB-KW"/>
</dbReference>
<organism evidence="3 4">
    <name type="scientific">Hymenobacter coccineus</name>
    <dbReference type="NCBI Taxonomy" id="1908235"/>
    <lineage>
        <taxon>Bacteria</taxon>
        <taxon>Pseudomonadati</taxon>
        <taxon>Bacteroidota</taxon>
        <taxon>Cytophagia</taxon>
        <taxon>Cytophagales</taxon>
        <taxon>Hymenobacteraceae</taxon>
        <taxon>Hymenobacter</taxon>
    </lineage>
</organism>
<feature type="domain" description="HTH cro/C1-type" evidence="2">
    <location>
        <begin position="13"/>
        <end position="67"/>
    </location>
</feature>
<evidence type="ECO:0000313" key="4">
    <source>
        <dbReference type="Proteomes" id="UP000177506"/>
    </source>
</evidence>
<dbReference type="EMBL" id="MDZA01000005">
    <property type="protein sequence ID" value="OGX92234.1"/>
    <property type="molecule type" value="Genomic_DNA"/>
</dbReference>
<dbReference type="SUPFAM" id="SSF47413">
    <property type="entry name" value="lambda repressor-like DNA-binding domains"/>
    <property type="match status" value="1"/>
</dbReference>
<dbReference type="InterPro" id="IPR011051">
    <property type="entry name" value="RmlC_Cupin_sf"/>
</dbReference>
<dbReference type="Pfam" id="PF07883">
    <property type="entry name" value="Cupin_2"/>
    <property type="match status" value="1"/>
</dbReference>
<dbReference type="InterPro" id="IPR014710">
    <property type="entry name" value="RmlC-like_jellyroll"/>
</dbReference>
<evidence type="ECO:0000313" key="3">
    <source>
        <dbReference type="EMBL" id="OGX92234.1"/>
    </source>
</evidence>
<dbReference type="SUPFAM" id="SSF51182">
    <property type="entry name" value="RmlC-like cupins"/>
    <property type="match status" value="1"/>
</dbReference>
<evidence type="ECO:0000259" key="2">
    <source>
        <dbReference type="PROSITE" id="PS50943"/>
    </source>
</evidence>
<accession>A0A1G1TMY0</accession>
<reference evidence="3 4" key="1">
    <citation type="submission" date="2016-08" db="EMBL/GenBank/DDBJ databases">
        <title>Hymenobacter coccineus sp. nov., Hymenobacter lapidarius sp. nov. and Hymenobacter glacialis sp. nov., isolated from Antarctic soil.</title>
        <authorList>
            <person name="Sedlacek I."/>
            <person name="Kralova S."/>
            <person name="Kyrova K."/>
            <person name="Maslanova I."/>
            <person name="Stankova E."/>
            <person name="Vrbovska V."/>
            <person name="Nemec M."/>
            <person name="Bartak M."/>
            <person name="Svec P."/>
            <person name="Busse H.-J."/>
            <person name="Pantucek R."/>
        </authorList>
    </citation>
    <scope>NUCLEOTIDE SEQUENCE [LARGE SCALE GENOMIC DNA]</scope>
    <source>
        <strain evidence="3 4">CCM 8649</strain>
    </source>
</reference>
<evidence type="ECO:0000256" key="1">
    <source>
        <dbReference type="ARBA" id="ARBA00023125"/>
    </source>
</evidence>
<dbReference type="Pfam" id="PF01381">
    <property type="entry name" value="HTH_3"/>
    <property type="match status" value="1"/>
</dbReference>
<name>A0A1G1TMY0_9BACT</name>
<dbReference type="CDD" id="cd00093">
    <property type="entry name" value="HTH_XRE"/>
    <property type="match status" value="1"/>
</dbReference>
<dbReference type="InterPro" id="IPR001387">
    <property type="entry name" value="Cro/C1-type_HTH"/>
</dbReference>
<dbReference type="AlphaFoldDB" id="A0A1G1TMY0"/>
<dbReference type="Proteomes" id="UP000177506">
    <property type="component" value="Unassembled WGS sequence"/>
</dbReference>
<dbReference type="PANTHER" id="PTHR46797">
    <property type="entry name" value="HTH-TYPE TRANSCRIPTIONAL REGULATOR"/>
    <property type="match status" value="1"/>
</dbReference>
<dbReference type="CDD" id="cd02209">
    <property type="entry name" value="cupin_XRE_C"/>
    <property type="match status" value="1"/>
</dbReference>
<protein>
    <recommendedName>
        <fullName evidence="2">HTH cro/C1-type domain-containing protein</fullName>
    </recommendedName>
</protein>
<proteinExistence type="predicted"/>
<dbReference type="GO" id="GO:0003700">
    <property type="term" value="F:DNA-binding transcription factor activity"/>
    <property type="evidence" value="ECO:0007669"/>
    <property type="project" value="TreeGrafter"/>
</dbReference>
<keyword evidence="4" id="KW-1185">Reference proteome</keyword>
<dbReference type="RefSeq" id="WP_070739178.1">
    <property type="nucleotide sequence ID" value="NZ_MDZA01000005.1"/>
</dbReference>
<dbReference type="PROSITE" id="PS50943">
    <property type="entry name" value="HTH_CROC1"/>
    <property type="match status" value="1"/>
</dbReference>
<keyword evidence="1" id="KW-0238">DNA-binding</keyword>